<dbReference type="Proteomes" id="UP001206128">
    <property type="component" value="Unassembled WGS sequence"/>
</dbReference>
<dbReference type="PANTHER" id="PTHR33606">
    <property type="entry name" value="PROTEIN YCII"/>
    <property type="match status" value="1"/>
</dbReference>
<dbReference type="RefSeq" id="WP_253771804.1">
    <property type="nucleotide sequence ID" value="NZ_JAMTCK010000006.1"/>
</dbReference>
<evidence type="ECO:0000256" key="1">
    <source>
        <dbReference type="ARBA" id="ARBA00007689"/>
    </source>
</evidence>
<proteinExistence type="inferred from homology"/>
<dbReference type="EMBL" id="JAMTCK010000006">
    <property type="protein sequence ID" value="MCP2166196.1"/>
    <property type="molecule type" value="Genomic_DNA"/>
</dbReference>
<evidence type="ECO:0000313" key="3">
    <source>
        <dbReference type="EMBL" id="MCP2166196.1"/>
    </source>
</evidence>
<name>A0AAE3GDA6_9PSEU</name>
<gene>
    <name evidence="3" type="ORF">LX83_003055</name>
</gene>
<reference evidence="3" key="1">
    <citation type="submission" date="2022-06" db="EMBL/GenBank/DDBJ databases">
        <title>Genomic Encyclopedia of Archaeal and Bacterial Type Strains, Phase II (KMG-II): from individual species to whole genera.</title>
        <authorList>
            <person name="Goeker M."/>
        </authorList>
    </citation>
    <scope>NUCLEOTIDE SEQUENCE</scope>
    <source>
        <strain evidence="3">DSM 43935</strain>
    </source>
</reference>
<comment type="caution">
    <text evidence="3">The sequence shown here is derived from an EMBL/GenBank/DDBJ whole genome shotgun (WGS) entry which is preliminary data.</text>
</comment>
<dbReference type="InterPro" id="IPR011008">
    <property type="entry name" value="Dimeric_a/b-barrel"/>
</dbReference>
<comment type="similarity">
    <text evidence="1">Belongs to the YciI family.</text>
</comment>
<feature type="domain" description="YCII-related" evidence="2">
    <location>
        <begin position="3"/>
        <end position="85"/>
    </location>
</feature>
<dbReference type="AlphaFoldDB" id="A0AAE3GDA6"/>
<sequence length="96" mass="10455">MARYAVLLEFGENTAERLAVRPAHREYLGGLVEQGKLLLSGPWADDTGALLVYETADEAELRALLAADPYTAANVVARTEIREWNLVLGSWLAAIG</sequence>
<evidence type="ECO:0000313" key="4">
    <source>
        <dbReference type="Proteomes" id="UP001206128"/>
    </source>
</evidence>
<dbReference type="SUPFAM" id="SSF54909">
    <property type="entry name" value="Dimeric alpha+beta barrel"/>
    <property type="match status" value="1"/>
</dbReference>
<accession>A0AAE3GDA6</accession>
<keyword evidence="4" id="KW-1185">Reference proteome</keyword>
<evidence type="ECO:0000259" key="2">
    <source>
        <dbReference type="Pfam" id="PF03795"/>
    </source>
</evidence>
<protein>
    <recommendedName>
        <fullName evidence="2">YCII-related domain-containing protein</fullName>
    </recommendedName>
</protein>
<organism evidence="3 4">
    <name type="scientific">Goodfellowiella coeruleoviolacea</name>
    <dbReference type="NCBI Taxonomy" id="334858"/>
    <lineage>
        <taxon>Bacteria</taxon>
        <taxon>Bacillati</taxon>
        <taxon>Actinomycetota</taxon>
        <taxon>Actinomycetes</taxon>
        <taxon>Pseudonocardiales</taxon>
        <taxon>Pseudonocardiaceae</taxon>
        <taxon>Goodfellowiella</taxon>
    </lineage>
</organism>
<dbReference type="Gene3D" id="3.30.70.1060">
    <property type="entry name" value="Dimeric alpha+beta barrel"/>
    <property type="match status" value="1"/>
</dbReference>
<dbReference type="InterPro" id="IPR051807">
    <property type="entry name" value="Sec-metab_biosynth-assoc"/>
</dbReference>
<dbReference type="Pfam" id="PF03795">
    <property type="entry name" value="YCII"/>
    <property type="match status" value="1"/>
</dbReference>
<dbReference type="InterPro" id="IPR005545">
    <property type="entry name" value="YCII"/>
</dbReference>
<dbReference type="PANTHER" id="PTHR33606:SF3">
    <property type="entry name" value="PROTEIN YCII"/>
    <property type="match status" value="1"/>
</dbReference>